<gene>
    <name evidence="1" type="ORF">A1332_03910</name>
</gene>
<organism evidence="1 2">
    <name type="scientific">Methylomonas methanica</name>
    <dbReference type="NCBI Taxonomy" id="421"/>
    <lineage>
        <taxon>Bacteria</taxon>
        <taxon>Pseudomonadati</taxon>
        <taxon>Pseudomonadota</taxon>
        <taxon>Gammaproteobacteria</taxon>
        <taxon>Methylococcales</taxon>
        <taxon>Methylococcaceae</taxon>
        <taxon>Methylomonas</taxon>
    </lineage>
</organism>
<dbReference type="InterPro" id="IPR024930">
    <property type="entry name" value="Skp_dom_sf"/>
</dbReference>
<accession>A0A177M107</accession>
<sequence length="243" mass="27940">MWKKSITLLILIGQTGCDIEWKQKPDKVKWAMVDTGKLRTTFYDTFKKTVPYPPELLTSDEISRMQELTKKQISQLEQDGRENCRKNVDGSAKSLPNRTDENETIIMPSGEKIIRPKRHQYPSEAVRPTASASNAFYECIANIQKDPLITELQNKLRSVYEANIARGKFDQETRKKFDDFLKTAVDKYAQSKDFQLILNNNPENILYSADKIYIQATDDVIAFISDNQLLTPPADTNLENQVR</sequence>
<reference evidence="1 2" key="1">
    <citation type="submission" date="2016-03" db="EMBL/GenBank/DDBJ databases">
        <authorList>
            <person name="Ploux O."/>
        </authorList>
    </citation>
    <scope>NUCLEOTIDE SEQUENCE [LARGE SCALE GENOMIC DNA]</scope>
    <source>
        <strain evidence="1 2">R-45363</strain>
    </source>
</reference>
<dbReference type="EMBL" id="LUUG01000105">
    <property type="protein sequence ID" value="OAH99044.1"/>
    <property type="molecule type" value="Genomic_DNA"/>
</dbReference>
<name>A0A177M107_METMH</name>
<dbReference type="Proteomes" id="UP000078090">
    <property type="component" value="Unassembled WGS sequence"/>
</dbReference>
<comment type="caution">
    <text evidence="1">The sequence shown here is derived from an EMBL/GenBank/DDBJ whole genome shotgun (WGS) entry which is preliminary data.</text>
</comment>
<evidence type="ECO:0000313" key="1">
    <source>
        <dbReference type="EMBL" id="OAH99044.1"/>
    </source>
</evidence>
<dbReference type="Gene3D" id="3.30.910.20">
    <property type="entry name" value="Skp domain"/>
    <property type="match status" value="1"/>
</dbReference>
<dbReference type="RefSeq" id="WP_064010068.1">
    <property type="nucleotide sequence ID" value="NZ_LUUG01000105.1"/>
</dbReference>
<evidence type="ECO:0000313" key="2">
    <source>
        <dbReference type="Proteomes" id="UP000078090"/>
    </source>
</evidence>
<protein>
    <submittedName>
        <fullName evidence="1">Uncharacterized protein</fullName>
    </submittedName>
</protein>
<dbReference type="AlphaFoldDB" id="A0A177M107"/>
<proteinExistence type="predicted"/>